<keyword evidence="3" id="KW-1185">Reference proteome</keyword>
<reference evidence="2 3" key="1">
    <citation type="submission" date="2021-07" db="EMBL/GenBank/DDBJ databases">
        <title>Whole Genome Sequence of Nocardia Iowensis.</title>
        <authorList>
            <person name="Lamm A."/>
            <person name="Collins-Fairclough A.M."/>
            <person name="Bunk B."/>
            <person name="Sproer C."/>
        </authorList>
    </citation>
    <scope>NUCLEOTIDE SEQUENCE [LARGE SCALE GENOMIC DNA]</scope>
    <source>
        <strain evidence="2 3">NRRL 5646</strain>
    </source>
</reference>
<sequence>MLDVNTTTAAHPFDYYYRPGMPLRPAPPRAVATELWFEPRQSILSPWIDVRPVPAETPRTRLMADHMWQGDEPMDQLVAAFRRIGTAEGRRLLDQALDHGIDSLDDPSPELVSLFVTLDNPPDWYDPDLWEYGRKLWINVSTSGKLAMGVQDFMGTFVGAEVASATGATGRFVNDPYRRNLETATWFRNVTVRGGMDRWSPVFKDTVRVRLMHAQVRAGLRRAWGAEHFATHGNPISNSTMMGAAVTFGLSPMCFDHAHGRKCTERQLNAVMHYWGYIAYVFGVADELIPRTAVEGMEMSDYMVATAGVAPEWTANMAGAATHRLAGGTSLVDRLKVQATAPLLGLLAYFSSEQLVRELLASTPLRNVPVQPWATLTGVAASLDVRLRALDDALPGARGRMARRAATDDPVWRRNTKVAKLLAARVGIYGTPYDQHDDSAIGLARCPVR</sequence>
<accession>A0ABX8RZ30</accession>
<evidence type="ECO:0000259" key="1">
    <source>
        <dbReference type="Pfam" id="PF09995"/>
    </source>
</evidence>
<gene>
    <name evidence="2" type="ORF">KV110_18730</name>
</gene>
<dbReference type="PANTHER" id="PTHR37539:SF1">
    <property type="entry name" value="ER-BOUND OXYGENASE MPAB_MPAB'_RUBBER OXYGENASE CATALYTIC DOMAIN-CONTAINING PROTEIN"/>
    <property type="match status" value="1"/>
</dbReference>
<proteinExistence type="predicted"/>
<dbReference type="Proteomes" id="UP000694257">
    <property type="component" value="Chromosome"/>
</dbReference>
<name>A0ABX8RZ30_NOCIO</name>
<dbReference type="PANTHER" id="PTHR37539">
    <property type="entry name" value="SECRETED PROTEIN-RELATED"/>
    <property type="match status" value="1"/>
</dbReference>
<evidence type="ECO:0000313" key="2">
    <source>
        <dbReference type="EMBL" id="QXN94898.1"/>
    </source>
</evidence>
<evidence type="ECO:0000313" key="3">
    <source>
        <dbReference type="Proteomes" id="UP000694257"/>
    </source>
</evidence>
<dbReference type="InterPro" id="IPR018713">
    <property type="entry name" value="MPAB/Lcp_cat_dom"/>
</dbReference>
<dbReference type="Pfam" id="PF09995">
    <property type="entry name" value="MPAB_Lcp_cat"/>
    <property type="match status" value="1"/>
</dbReference>
<dbReference type="RefSeq" id="WP_218477611.1">
    <property type="nucleotide sequence ID" value="NZ_BAABJN010000007.1"/>
</dbReference>
<dbReference type="EMBL" id="CP078145">
    <property type="protein sequence ID" value="QXN94898.1"/>
    <property type="molecule type" value="Genomic_DNA"/>
</dbReference>
<organism evidence="2 3">
    <name type="scientific">Nocardia iowensis</name>
    <dbReference type="NCBI Taxonomy" id="204891"/>
    <lineage>
        <taxon>Bacteria</taxon>
        <taxon>Bacillati</taxon>
        <taxon>Actinomycetota</taxon>
        <taxon>Actinomycetes</taxon>
        <taxon>Mycobacteriales</taxon>
        <taxon>Nocardiaceae</taxon>
        <taxon>Nocardia</taxon>
    </lineage>
</organism>
<protein>
    <submittedName>
        <fullName evidence="2">DUF2236 domain-containing protein</fullName>
    </submittedName>
</protein>
<feature type="domain" description="ER-bound oxygenase mpaB/mpaB'/Rubber oxygenase catalytic" evidence="1">
    <location>
        <begin position="160"/>
        <end position="361"/>
    </location>
</feature>
<dbReference type="InterPro" id="IPR037473">
    <property type="entry name" value="Lcp-like"/>
</dbReference>